<evidence type="ECO:0000256" key="4">
    <source>
        <dbReference type="ARBA" id="ARBA00022989"/>
    </source>
</evidence>
<evidence type="ECO:0000256" key="2">
    <source>
        <dbReference type="ARBA" id="ARBA00022475"/>
    </source>
</evidence>
<evidence type="ECO:0000256" key="1">
    <source>
        <dbReference type="ARBA" id="ARBA00004651"/>
    </source>
</evidence>
<feature type="transmembrane region" description="Helical" evidence="7">
    <location>
        <begin position="58"/>
        <end position="77"/>
    </location>
</feature>
<reference evidence="8 9" key="1">
    <citation type="submission" date="2021-03" db="EMBL/GenBank/DDBJ databases">
        <title>Whole genome sequence of Metabacillus bambusae BG109.</title>
        <authorList>
            <person name="Jeong J.W."/>
        </authorList>
    </citation>
    <scope>NUCLEOTIDE SEQUENCE [LARGE SCALE GENOMIC DNA]</scope>
    <source>
        <strain evidence="8 9">BG109</strain>
    </source>
</reference>
<protein>
    <submittedName>
        <fullName evidence="8">Multidrug efflux SMR transporter</fullName>
    </submittedName>
</protein>
<accession>A0ABS3MYF4</accession>
<dbReference type="SUPFAM" id="SSF103481">
    <property type="entry name" value="Multidrug resistance efflux transporter EmrE"/>
    <property type="match status" value="1"/>
</dbReference>
<gene>
    <name evidence="8" type="ORF">I7822_04325</name>
</gene>
<evidence type="ECO:0000256" key="6">
    <source>
        <dbReference type="RuleBase" id="RU003942"/>
    </source>
</evidence>
<dbReference type="Proteomes" id="UP000663981">
    <property type="component" value="Unassembled WGS sequence"/>
</dbReference>
<dbReference type="PANTHER" id="PTHR30561:SF7">
    <property type="entry name" value="GUANIDINIUM EFFLUX SYSTEM SUBUNIT GDNC-RELATED"/>
    <property type="match status" value="1"/>
</dbReference>
<evidence type="ECO:0000313" key="9">
    <source>
        <dbReference type="Proteomes" id="UP000663981"/>
    </source>
</evidence>
<comment type="subcellular location">
    <subcellularLocation>
        <location evidence="1 6">Cell membrane</location>
        <topology evidence="1 6">Multi-pass membrane protein</topology>
    </subcellularLocation>
</comment>
<dbReference type="PANTHER" id="PTHR30561">
    <property type="entry name" value="SMR FAMILY PROTON-DEPENDENT DRUG EFFLUX TRANSPORTER SUGE"/>
    <property type="match status" value="1"/>
</dbReference>
<comment type="similarity">
    <text evidence="6">Belongs to the drug/metabolite transporter (DMT) superfamily. Small multidrug resistance (SMR) (TC 2.A.7.1) family.</text>
</comment>
<evidence type="ECO:0000256" key="7">
    <source>
        <dbReference type="SAM" id="Phobius"/>
    </source>
</evidence>
<feature type="transmembrane region" description="Helical" evidence="7">
    <location>
        <begin position="83"/>
        <end position="102"/>
    </location>
</feature>
<dbReference type="Gene3D" id="1.10.3730.20">
    <property type="match status" value="1"/>
</dbReference>
<keyword evidence="5 7" id="KW-0472">Membrane</keyword>
<dbReference type="InterPro" id="IPR000390">
    <property type="entry name" value="Small_drug/metabolite_transptr"/>
</dbReference>
<organism evidence="8 9">
    <name type="scientific">Metabacillus bambusae</name>
    <dbReference type="NCBI Taxonomy" id="2795218"/>
    <lineage>
        <taxon>Bacteria</taxon>
        <taxon>Bacillati</taxon>
        <taxon>Bacillota</taxon>
        <taxon>Bacilli</taxon>
        <taxon>Bacillales</taxon>
        <taxon>Bacillaceae</taxon>
        <taxon>Metabacillus</taxon>
    </lineage>
</organism>
<comment type="caution">
    <text evidence="8">The sequence shown here is derived from an EMBL/GenBank/DDBJ whole genome shotgun (WGS) entry which is preliminary data.</text>
</comment>
<name>A0ABS3MYF4_9BACI</name>
<evidence type="ECO:0000256" key="3">
    <source>
        <dbReference type="ARBA" id="ARBA00022692"/>
    </source>
</evidence>
<sequence length="113" mass="12211">MNKKWLLIFVAAFFEVSWVTGLKHAEDPLAWIGTIFAIIISFYLLISATNSLPISTVYAVFTGLGAVGTVLVEILFFSTSFSWVKIGLCAVLISGVIGLKVVTPERDAAKGEV</sequence>
<keyword evidence="9" id="KW-1185">Reference proteome</keyword>
<dbReference type="InterPro" id="IPR037185">
    <property type="entry name" value="EmrE-like"/>
</dbReference>
<keyword evidence="2" id="KW-1003">Cell membrane</keyword>
<evidence type="ECO:0000313" key="8">
    <source>
        <dbReference type="EMBL" id="MBO1510919.1"/>
    </source>
</evidence>
<dbReference type="EMBL" id="JAGDEL010000002">
    <property type="protein sequence ID" value="MBO1510919.1"/>
    <property type="molecule type" value="Genomic_DNA"/>
</dbReference>
<dbReference type="InterPro" id="IPR045324">
    <property type="entry name" value="Small_multidrug_res"/>
</dbReference>
<evidence type="ECO:0000256" key="5">
    <source>
        <dbReference type="ARBA" id="ARBA00023136"/>
    </source>
</evidence>
<feature type="transmembrane region" description="Helical" evidence="7">
    <location>
        <begin position="29"/>
        <end position="46"/>
    </location>
</feature>
<dbReference type="Pfam" id="PF00893">
    <property type="entry name" value="Multi_Drug_Res"/>
    <property type="match status" value="1"/>
</dbReference>
<keyword evidence="3 6" id="KW-0812">Transmembrane</keyword>
<keyword evidence="4 7" id="KW-1133">Transmembrane helix</keyword>
<dbReference type="RefSeq" id="WP_207975530.1">
    <property type="nucleotide sequence ID" value="NZ_JAGDEL010000002.1"/>
</dbReference>
<proteinExistence type="inferred from homology"/>